<feature type="domain" description="Glycosyltransferase subfamily 4-like N-terminal" evidence="3">
    <location>
        <begin position="17"/>
        <end position="181"/>
    </location>
</feature>
<dbReference type="SUPFAM" id="SSF53756">
    <property type="entry name" value="UDP-Glycosyltransferase/glycogen phosphorylase"/>
    <property type="match status" value="1"/>
</dbReference>
<keyword evidence="5" id="KW-1185">Reference proteome</keyword>
<evidence type="ECO:0000259" key="3">
    <source>
        <dbReference type="Pfam" id="PF13439"/>
    </source>
</evidence>
<evidence type="ECO:0000256" key="2">
    <source>
        <dbReference type="ARBA" id="ARBA00022679"/>
    </source>
</evidence>
<evidence type="ECO:0000313" key="4">
    <source>
        <dbReference type="EMBL" id="UTI62701.1"/>
    </source>
</evidence>
<evidence type="ECO:0000313" key="5">
    <source>
        <dbReference type="Proteomes" id="UP001056035"/>
    </source>
</evidence>
<evidence type="ECO:0000256" key="1">
    <source>
        <dbReference type="ARBA" id="ARBA00022676"/>
    </source>
</evidence>
<dbReference type="EMBL" id="CP098502">
    <property type="protein sequence ID" value="UTI62701.1"/>
    <property type="molecule type" value="Genomic_DNA"/>
</dbReference>
<dbReference type="InterPro" id="IPR028098">
    <property type="entry name" value="Glyco_trans_4-like_N"/>
</dbReference>
<dbReference type="Proteomes" id="UP001056035">
    <property type="component" value="Chromosome"/>
</dbReference>
<gene>
    <name evidence="4" type="ORF">NBH00_15180</name>
</gene>
<dbReference type="Gene3D" id="3.40.50.2000">
    <property type="entry name" value="Glycogen Phosphorylase B"/>
    <property type="match status" value="2"/>
</dbReference>
<dbReference type="CDD" id="cd03801">
    <property type="entry name" value="GT4_PimA-like"/>
    <property type="match status" value="1"/>
</dbReference>
<name>A0ABY5DPC1_9ACTN</name>
<accession>A0ABY5DPC1</accession>
<dbReference type="PANTHER" id="PTHR12526">
    <property type="entry name" value="GLYCOSYLTRANSFERASE"/>
    <property type="match status" value="1"/>
</dbReference>
<dbReference type="PANTHER" id="PTHR12526:SF510">
    <property type="entry name" value="D-INOSITOL 3-PHOSPHATE GLYCOSYLTRANSFERASE"/>
    <property type="match status" value="1"/>
</dbReference>
<proteinExistence type="predicted"/>
<keyword evidence="1" id="KW-0328">Glycosyltransferase</keyword>
<dbReference type="Pfam" id="PF13439">
    <property type="entry name" value="Glyco_transf_4"/>
    <property type="match status" value="1"/>
</dbReference>
<dbReference type="Pfam" id="PF13692">
    <property type="entry name" value="Glyco_trans_1_4"/>
    <property type="match status" value="1"/>
</dbReference>
<sequence>MDVTLLNPVYWPEVRRGSERVVRELADGLFAAGHRPRLITSTRARPSTTVEDGLTVERVWRPDVVEHRLRRRLYEEHLAHVPFSYLALRRGARPDVVQALYATDAAAALRYRRATGVPVIFSYMGVPHRISLANRRRRKELVVAACEGADAVVALSELAAEHFRTWLGVDPHVIAPPVDVEFFTPAADARAAVPTILCAADHTQPRKRVGLLVDALAHVRREHPEARLVLSRGATPSPWAGVPGVVEADLDDRAALRDHNRAAWVHALPSVGEAFGLVLAEALACGTPVVGAQAEVVGGPQDGCGVAFAAGAEDAEELGAALLAALALAQDPGTAARCAARAQRFSRAACVAAHLDLYRAVGATG</sequence>
<reference evidence="4 5" key="1">
    <citation type="submission" date="2022-06" db="EMBL/GenBank/DDBJ databases">
        <title>Paraconexibacter antarcticus.</title>
        <authorList>
            <person name="Kim C.S."/>
        </authorList>
    </citation>
    <scope>NUCLEOTIDE SEQUENCE [LARGE SCALE GENOMIC DNA]</scope>
    <source>
        <strain evidence="4 5">02-257</strain>
    </source>
</reference>
<organism evidence="4 5">
    <name type="scientific">Paraconexibacter antarcticus</name>
    <dbReference type="NCBI Taxonomy" id="2949664"/>
    <lineage>
        <taxon>Bacteria</taxon>
        <taxon>Bacillati</taxon>
        <taxon>Actinomycetota</taxon>
        <taxon>Thermoleophilia</taxon>
        <taxon>Solirubrobacterales</taxon>
        <taxon>Paraconexibacteraceae</taxon>
        <taxon>Paraconexibacter</taxon>
    </lineage>
</organism>
<protein>
    <submittedName>
        <fullName evidence="4">Glycosyltransferase family 4 protein</fullName>
    </submittedName>
</protein>
<dbReference type="RefSeq" id="WP_254569436.1">
    <property type="nucleotide sequence ID" value="NZ_CP098502.1"/>
</dbReference>
<keyword evidence="2" id="KW-0808">Transferase</keyword>